<evidence type="ECO:0000313" key="4">
    <source>
        <dbReference type="Proteomes" id="UP000194236"/>
    </source>
</evidence>
<dbReference type="EMBL" id="MUJZ01060035">
    <property type="protein sequence ID" value="OTF71624.1"/>
    <property type="molecule type" value="Genomic_DNA"/>
</dbReference>
<dbReference type="InterPro" id="IPR011009">
    <property type="entry name" value="Kinase-like_dom_sf"/>
</dbReference>
<gene>
    <name evidence="3" type="ORF">BLA29_007443</name>
</gene>
<name>A0A1Y3AUX9_EURMA</name>
<dbReference type="Gene3D" id="1.10.510.10">
    <property type="entry name" value="Transferase(Phosphotransferase) domain 1"/>
    <property type="match status" value="1"/>
</dbReference>
<dbReference type="PROSITE" id="PS50011">
    <property type="entry name" value="PROTEIN_KINASE_DOM"/>
    <property type="match status" value="1"/>
</dbReference>
<keyword evidence="4" id="KW-1185">Reference proteome</keyword>
<feature type="region of interest" description="Disordered" evidence="1">
    <location>
        <begin position="81"/>
        <end position="101"/>
    </location>
</feature>
<dbReference type="OrthoDB" id="774951at2759"/>
<dbReference type="SUPFAM" id="SSF56112">
    <property type="entry name" value="Protein kinase-like (PK-like)"/>
    <property type="match status" value="1"/>
</dbReference>
<keyword evidence="3" id="KW-0808">Transferase</keyword>
<organism evidence="3 4">
    <name type="scientific">Euroglyphus maynei</name>
    <name type="common">Mayne's house dust mite</name>
    <dbReference type="NCBI Taxonomy" id="6958"/>
    <lineage>
        <taxon>Eukaryota</taxon>
        <taxon>Metazoa</taxon>
        <taxon>Ecdysozoa</taxon>
        <taxon>Arthropoda</taxon>
        <taxon>Chelicerata</taxon>
        <taxon>Arachnida</taxon>
        <taxon>Acari</taxon>
        <taxon>Acariformes</taxon>
        <taxon>Sarcoptiformes</taxon>
        <taxon>Astigmata</taxon>
        <taxon>Psoroptidia</taxon>
        <taxon>Analgoidea</taxon>
        <taxon>Pyroglyphidae</taxon>
        <taxon>Pyroglyphinae</taxon>
        <taxon>Euroglyphus</taxon>
    </lineage>
</organism>
<dbReference type="InterPro" id="IPR000719">
    <property type="entry name" value="Prot_kinase_dom"/>
</dbReference>
<feature type="domain" description="Protein kinase" evidence="2">
    <location>
        <begin position="1"/>
        <end position="74"/>
    </location>
</feature>
<dbReference type="AlphaFoldDB" id="A0A1Y3AUX9"/>
<sequence>TDIYAFGTVWFELLFGSWPFSNQPPEVIIWQVGKGIRQPIINFQASKEIKDLLYTCWTFIPDHRPDFCKLYEYIEKLPKKRLQRSPSHPAHLQHSSEQTFF</sequence>
<comment type="caution">
    <text evidence="3">The sequence shown here is derived from an EMBL/GenBank/DDBJ whole genome shotgun (WGS) entry which is preliminary data.</text>
</comment>
<keyword evidence="3" id="KW-0418">Kinase</keyword>
<proteinExistence type="predicted"/>
<dbReference type="Pfam" id="PF07714">
    <property type="entry name" value="PK_Tyr_Ser-Thr"/>
    <property type="match status" value="1"/>
</dbReference>
<reference evidence="3 4" key="1">
    <citation type="submission" date="2017-03" db="EMBL/GenBank/DDBJ databases">
        <title>Genome Survey of Euroglyphus maynei.</title>
        <authorList>
            <person name="Arlian L.G."/>
            <person name="Morgan M.S."/>
            <person name="Rider S.D."/>
        </authorList>
    </citation>
    <scope>NUCLEOTIDE SEQUENCE [LARGE SCALE GENOMIC DNA]</scope>
    <source>
        <strain evidence="3">Arlian Lab</strain>
        <tissue evidence="3">Whole body</tissue>
    </source>
</reference>
<evidence type="ECO:0000256" key="1">
    <source>
        <dbReference type="SAM" id="MobiDB-lite"/>
    </source>
</evidence>
<dbReference type="InterPro" id="IPR001245">
    <property type="entry name" value="Ser-Thr/Tyr_kinase_cat_dom"/>
</dbReference>
<protein>
    <submittedName>
        <fullName evidence="3">Kinase suppressor of Ras 2-like protein</fullName>
    </submittedName>
</protein>
<dbReference type="GO" id="GO:0005524">
    <property type="term" value="F:ATP binding"/>
    <property type="evidence" value="ECO:0007669"/>
    <property type="project" value="InterPro"/>
</dbReference>
<dbReference type="Proteomes" id="UP000194236">
    <property type="component" value="Unassembled WGS sequence"/>
</dbReference>
<evidence type="ECO:0000313" key="3">
    <source>
        <dbReference type="EMBL" id="OTF71624.1"/>
    </source>
</evidence>
<accession>A0A1Y3AUX9</accession>
<dbReference type="GO" id="GO:0004672">
    <property type="term" value="F:protein kinase activity"/>
    <property type="evidence" value="ECO:0007669"/>
    <property type="project" value="InterPro"/>
</dbReference>
<feature type="non-terminal residue" evidence="3">
    <location>
        <position position="1"/>
    </location>
</feature>
<evidence type="ECO:0000259" key="2">
    <source>
        <dbReference type="PROSITE" id="PS50011"/>
    </source>
</evidence>